<feature type="transmembrane region" description="Helical" evidence="9">
    <location>
        <begin position="87"/>
        <end position="106"/>
    </location>
</feature>
<evidence type="ECO:0000313" key="18">
    <source>
        <dbReference type="Proteomes" id="UP000194857"/>
    </source>
</evidence>
<feature type="domain" description="Cation efflux protein cytoplasmic" evidence="11">
    <location>
        <begin position="212"/>
        <end position="287"/>
    </location>
</feature>
<dbReference type="InterPro" id="IPR036837">
    <property type="entry name" value="Cation_efflux_CTD_sf"/>
</dbReference>
<evidence type="ECO:0000256" key="9">
    <source>
        <dbReference type="SAM" id="Phobius"/>
    </source>
</evidence>
<keyword evidence="5" id="KW-0864">Zinc transport</keyword>
<sequence>MSAGHEHSFAQTNSTRLKWALLLTGSFLVAEVVGGILTGSLALISDAAHMLTDAVALAIALAAINIARRPTNDRLTYGYHRFEILAAAFNAFLLFGVAFYILYAAYERLNQPAEIQSVGMLVIAVLGLLVNLASMRLLAPAQGNSLNVKGAYLEVWSDMLGSLGVIVAAIVIRFTGWAWVDSLVAVLIGFWVLPRTWILLRESLHVLLEGVPKEIQLAELREALLGIPGVTGLHDLHVWSITSGKISLTSHLVYDPALVDAEALLGTVKALLHDRYEIEHSTLQLETSACAQAEEPLAY</sequence>
<dbReference type="Proteomes" id="UP000194857">
    <property type="component" value="Unassembled WGS sequence"/>
</dbReference>
<keyword evidence="4 9" id="KW-0812">Transmembrane</keyword>
<keyword evidence="6 9" id="KW-1133">Transmembrane helix</keyword>
<evidence type="ECO:0000313" key="13">
    <source>
        <dbReference type="EMBL" id="MUI34932.1"/>
    </source>
</evidence>
<dbReference type="Pfam" id="PF16916">
    <property type="entry name" value="ZT_dimer"/>
    <property type="match status" value="1"/>
</dbReference>
<dbReference type="EMBL" id="NFFZ01000034">
    <property type="protein sequence ID" value="OTI55035.1"/>
    <property type="molecule type" value="Genomic_DNA"/>
</dbReference>
<evidence type="ECO:0000313" key="20">
    <source>
        <dbReference type="Proteomes" id="UP000284767"/>
    </source>
</evidence>
<keyword evidence="8 9" id="KW-0472">Membrane</keyword>
<evidence type="ECO:0000256" key="6">
    <source>
        <dbReference type="ARBA" id="ARBA00022989"/>
    </source>
</evidence>
<dbReference type="Proteomes" id="UP000433532">
    <property type="component" value="Unassembled WGS sequence"/>
</dbReference>
<reference evidence="16 20" key="4">
    <citation type="submission" date="2017-08" db="EMBL/GenBank/DDBJ databases">
        <authorList>
            <person name="Feschi L."/>
            <person name="Jeukens J."/>
            <person name="Emond-Rheault J.-G."/>
            <person name="Kukavica-Ibrulj I."/>
            <person name="Boyle B."/>
            <person name="Levesque R.C."/>
        </authorList>
    </citation>
    <scope>NUCLEOTIDE SEQUENCE [LARGE SCALE GENOMIC DNA]</scope>
    <source>
        <strain evidence="16 20">PA-W36</strain>
    </source>
</reference>
<evidence type="ECO:0000313" key="14">
    <source>
        <dbReference type="EMBL" id="OTI55035.1"/>
    </source>
</evidence>
<evidence type="ECO:0000256" key="1">
    <source>
        <dbReference type="ARBA" id="ARBA00004141"/>
    </source>
</evidence>
<comment type="subcellular location">
    <subcellularLocation>
        <location evidence="1">Membrane</location>
        <topology evidence="1">Multi-pass membrane protein</topology>
    </subcellularLocation>
</comment>
<evidence type="ECO:0000256" key="8">
    <source>
        <dbReference type="ARBA" id="ARBA00023136"/>
    </source>
</evidence>
<dbReference type="PANTHER" id="PTHR11562">
    <property type="entry name" value="CATION EFFLUX PROTEIN/ ZINC TRANSPORTER"/>
    <property type="match status" value="1"/>
</dbReference>
<organism evidence="15 19">
    <name type="scientific">Pseudomonas aeruginosa</name>
    <dbReference type="NCBI Taxonomy" id="287"/>
    <lineage>
        <taxon>Bacteria</taxon>
        <taxon>Pseudomonadati</taxon>
        <taxon>Pseudomonadota</taxon>
        <taxon>Gammaproteobacteria</taxon>
        <taxon>Pseudomonadales</taxon>
        <taxon>Pseudomonadaceae</taxon>
        <taxon>Pseudomonas</taxon>
    </lineage>
</organism>
<dbReference type="GO" id="GO:0005886">
    <property type="term" value="C:plasma membrane"/>
    <property type="evidence" value="ECO:0007669"/>
    <property type="project" value="TreeGrafter"/>
</dbReference>
<dbReference type="EMBL" id="RBSQ01000576">
    <property type="protein sequence ID" value="RMS55405.1"/>
    <property type="molecule type" value="Genomic_DNA"/>
</dbReference>
<dbReference type="NCBIfam" id="TIGR01297">
    <property type="entry name" value="CDF"/>
    <property type="match status" value="1"/>
</dbReference>
<evidence type="ECO:0000256" key="7">
    <source>
        <dbReference type="ARBA" id="ARBA00023065"/>
    </source>
</evidence>
<dbReference type="InterPro" id="IPR027470">
    <property type="entry name" value="Cation_efflux_CTD"/>
</dbReference>
<feature type="transmembrane region" description="Helical" evidence="9">
    <location>
        <begin position="118"/>
        <end position="139"/>
    </location>
</feature>
<evidence type="ECO:0000313" key="21">
    <source>
        <dbReference type="Proteomes" id="UP000433532"/>
    </source>
</evidence>
<accession>A0A1S1C0T7</accession>
<dbReference type="Gene3D" id="1.20.1510.10">
    <property type="entry name" value="Cation efflux protein transmembrane domain"/>
    <property type="match status" value="1"/>
</dbReference>
<keyword evidence="7" id="KW-0406">Ion transport</keyword>
<gene>
    <name evidence="12" type="primary">czcD</name>
    <name evidence="15" type="ORF">ALP65_03296</name>
    <name evidence="14" type="ORF">CAZ10_35425</name>
    <name evidence="13" type="ORF">GNQ48_07930</name>
    <name evidence="16" type="ORF">IPC1295_09780</name>
    <name evidence="12" type="ORF">PAERUG_P19_London_7_VIM_2_05_10_02115</name>
</gene>
<comment type="similarity">
    <text evidence="2">Belongs to the cation diffusion facilitator (CDF) transporter (TC 2.A.4) family. SLC30A subfamily.</text>
</comment>
<evidence type="ECO:0000256" key="3">
    <source>
        <dbReference type="ARBA" id="ARBA00022448"/>
    </source>
</evidence>
<proteinExistence type="inferred from homology"/>
<evidence type="ECO:0000313" key="17">
    <source>
        <dbReference type="Proteomes" id="UP000045039"/>
    </source>
</evidence>
<reference evidence="17" key="2">
    <citation type="submission" date="2015-06" db="EMBL/GenBank/DDBJ databases">
        <authorList>
            <person name="Radhakrishnan Rajesh"/>
            <person name="Underwood Anthony"/>
            <person name="Al-Shahib Ali"/>
        </authorList>
    </citation>
    <scope>NUCLEOTIDE SEQUENCE [LARGE SCALE GENOMIC DNA]</scope>
    <source>
        <strain evidence="17">P19_London_7_VIM_2_05_10</strain>
    </source>
</reference>
<dbReference type="PANTHER" id="PTHR11562:SF17">
    <property type="entry name" value="RE54080P-RELATED"/>
    <property type="match status" value="1"/>
</dbReference>
<dbReference type="GO" id="GO:0005385">
    <property type="term" value="F:zinc ion transmembrane transporter activity"/>
    <property type="evidence" value="ECO:0007669"/>
    <property type="project" value="TreeGrafter"/>
</dbReference>
<dbReference type="SMR" id="A0A069QI16"/>
<evidence type="ECO:0000259" key="10">
    <source>
        <dbReference type="Pfam" id="PF01545"/>
    </source>
</evidence>
<dbReference type="InterPro" id="IPR058533">
    <property type="entry name" value="Cation_efflux_TM"/>
</dbReference>
<name>A0A069QI16_PSEAI</name>
<reference evidence="16 20" key="6">
    <citation type="submission" date="2019-01" db="EMBL/GenBank/DDBJ databases">
        <title>The Pseudomonas aeruginosa pan-genome provides new insights on its population structure, horizontal gene transfer and pathogenicity.</title>
        <authorList>
            <person name="Freschi L."/>
            <person name="Vincent A.T."/>
            <person name="Jeukens J."/>
            <person name="Emond-Rheault J.-G."/>
            <person name="Kukavica-Ibrulj I."/>
            <person name="Dupont M.-J."/>
            <person name="Charette S.J."/>
            <person name="Boyle B."/>
            <person name="Levesque R.C."/>
        </authorList>
    </citation>
    <scope>NUCLEOTIDE SEQUENCE [LARGE SCALE GENOMIC DNA]</scope>
    <source>
        <strain evidence="16 20">PA-W36</strain>
    </source>
</reference>
<dbReference type="AlphaFoldDB" id="A0A069QI16"/>
<keyword evidence="5" id="KW-0862">Zinc</keyword>
<feature type="domain" description="Cation efflux protein transmembrane" evidence="10">
    <location>
        <begin position="19"/>
        <end position="208"/>
    </location>
</feature>
<dbReference type="OMA" id="RTWGWAR"/>
<reference evidence="14 18" key="3">
    <citation type="submission" date="2017-05" db="EMBL/GenBank/DDBJ databases">
        <authorList>
            <person name="Song R."/>
            <person name="Chenine A.L."/>
            <person name="Ruprecht R.M."/>
        </authorList>
    </citation>
    <scope>NUCLEOTIDE SEQUENCE [LARGE SCALE GENOMIC DNA]</scope>
    <source>
        <strain evidence="14 18">S567_C10_BS</strain>
    </source>
</reference>
<dbReference type="RefSeq" id="WP_003100957.1">
    <property type="nucleotide sequence ID" value="NZ_AP014651.1"/>
</dbReference>
<dbReference type="Proteomes" id="UP000045039">
    <property type="component" value="Unassembled WGS sequence"/>
</dbReference>
<reference evidence="13 21" key="7">
    <citation type="submission" date="2019-11" db="EMBL/GenBank/DDBJ databases">
        <title>Genomes of ocular Pseudomonas aeruginosa isolates.</title>
        <authorList>
            <person name="Khan M."/>
            <person name="Rice S.A."/>
            <person name="Willcox M.D.P."/>
            <person name="Stapleton F."/>
        </authorList>
    </citation>
    <scope>NUCLEOTIDE SEQUENCE [LARGE SCALE GENOMIC DNA]</scope>
    <source>
        <strain evidence="13 21">PA221</strain>
    </source>
</reference>
<dbReference type="Proteomes" id="UP000270834">
    <property type="component" value="Unassembled WGS sequence"/>
</dbReference>
<protein>
    <submittedName>
        <fullName evidence="13">CDF family zinc transporter CzcD</fullName>
    </submittedName>
    <submittedName>
        <fullName evidence="14">Cation efflux system protein</fullName>
    </submittedName>
    <submittedName>
        <fullName evidence="16">Cation transporter</fullName>
    </submittedName>
    <submittedName>
        <fullName evidence="12">Cobalt-zinc-cadmium resistance protein CzcD</fullName>
    </submittedName>
</protein>
<evidence type="ECO:0000256" key="5">
    <source>
        <dbReference type="ARBA" id="ARBA00022906"/>
    </source>
</evidence>
<dbReference type="InterPro" id="IPR027469">
    <property type="entry name" value="Cation_efflux_TMD_sf"/>
</dbReference>
<dbReference type="EMBL" id="CVVU01000111">
    <property type="protein sequence ID" value="CRO61112.1"/>
    <property type="molecule type" value="Genomic_DNA"/>
</dbReference>
<dbReference type="Pfam" id="PF01545">
    <property type="entry name" value="Cation_efflux"/>
    <property type="match status" value="1"/>
</dbReference>
<dbReference type="Proteomes" id="UP000284767">
    <property type="component" value="Unassembled WGS sequence"/>
</dbReference>
<evidence type="ECO:0000313" key="12">
    <source>
        <dbReference type="EMBL" id="CRO61112.1"/>
    </source>
</evidence>
<evidence type="ECO:0000259" key="11">
    <source>
        <dbReference type="Pfam" id="PF16916"/>
    </source>
</evidence>
<dbReference type="eggNOG" id="COG1230">
    <property type="taxonomic scope" value="Bacteria"/>
</dbReference>
<dbReference type="EMBL" id="WOAD01000004">
    <property type="protein sequence ID" value="MUI34932.1"/>
    <property type="molecule type" value="Genomic_DNA"/>
</dbReference>
<evidence type="ECO:0000256" key="4">
    <source>
        <dbReference type="ARBA" id="ARBA00022692"/>
    </source>
</evidence>
<feature type="transmembrane region" description="Helical" evidence="9">
    <location>
        <begin position="21"/>
        <end position="44"/>
    </location>
</feature>
<accession>A0A069QI16</accession>
<evidence type="ECO:0000256" key="2">
    <source>
        <dbReference type="ARBA" id="ARBA00008873"/>
    </source>
</evidence>
<dbReference type="SUPFAM" id="SSF160240">
    <property type="entry name" value="Cation efflux protein cytoplasmic domain-like"/>
    <property type="match status" value="1"/>
</dbReference>
<reference evidence="12" key="1">
    <citation type="submission" date="2015-06" db="EMBL/GenBank/DDBJ databases">
        <authorList>
            <person name="Radhakrishnan R."/>
            <person name="Underwood A."/>
            <person name="Al-Shahib A."/>
        </authorList>
    </citation>
    <scope>NUCLEOTIDE SEQUENCE</scope>
    <source>
        <strain evidence="12">P19_London_7_VIM_2_05_10</strain>
    </source>
</reference>
<dbReference type="InterPro" id="IPR002524">
    <property type="entry name" value="Cation_efflux"/>
</dbReference>
<feature type="transmembrane region" description="Helical" evidence="9">
    <location>
        <begin position="151"/>
        <end position="171"/>
    </location>
</feature>
<dbReference type="EMBL" id="NSNE01000004">
    <property type="protein sequence ID" value="RPM19438.1"/>
    <property type="molecule type" value="Genomic_DNA"/>
</dbReference>
<comment type="caution">
    <text evidence="15">The sequence shown here is derived from an EMBL/GenBank/DDBJ whole genome shotgun (WGS) entry which is preliminary data.</text>
</comment>
<reference evidence="15 19" key="5">
    <citation type="submission" date="2018-08" db="EMBL/GenBank/DDBJ databases">
        <title>Recombination of ecologically and evolutionarily significant loci maintains genetic cohesion in the Pseudomonas syringae species complex.</title>
        <authorList>
            <person name="Dillon M."/>
            <person name="Thakur S."/>
            <person name="Almeida R.N.D."/>
            <person name="Weir B.S."/>
            <person name="Guttman D.S."/>
        </authorList>
    </citation>
    <scope>NUCLEOTIDE SEQUENCE [LARGE SCALE GENOMIC DNA]</scope>
    <source>
        <strain evidence="15 19">ICMP 7846</strain>
    </source>
</reference>
<keyword evidence="3" id="KW-0813">Transport</keyword>
<evidence type="ECO:0000313" key="16">
    <source>
        <dbReference type="EMBL" id="RPM19438.1"/>
    </source>
</evidence>
<feature type="transmembrane region" description="Helical" evidence="9">
    <location>
        <begin position="177"/>
        <end position="193"/>
    </location>
</feature>
<evidence type="ECO:0000313" key="15">
    <source>
        <dbReference type="EMBL" id="RMS55405.1"/>
    </source>
</evidence>
<dbReference type="SUPFAM" id="SSF161111">
    <property type="entry name" value="Cation efflux protein transmembrane domain-like"/>
    <property type="match status" value="1"/>
</dbReference>
<evidence type="ECO:0000313" key="19">
    <source>
        <dbReference type="Proteomes" id="UP000270834"/>
    </source>
</evidence>
<dbReference type="InterPro" id="IPR050681">
    <property type="entry name" value="CDF/SLC30A"/>
</dbReference>